<evidence type="ECO:0000313" key="7">
    <source>
        <dbReference type="Proteomes" id="UP001589814"/>
    </source>
</evidence>
<evidence type="ECO:0000256" key="3">
    <source>
        <dbReference type="PROSITE-ProRule" id="PRU10100"/>
    </source>
</evidence>
<dbReference type="InterPro" id="IPR027475">
    <property type="entry name" value="Asparaginase/glutaminase_AS2"/>
</dbReference>
<dbReference type="PROSITE" id="PS00917">
    <property type="entry name" value="ASN_GLN_ASE_2"/>
    <property type="match status" value="1"/>
</dbReference>
<name>A0ABV6G4C1_9GAMM</name>
<feature type="domain" description="L-asparaginase N-terminal" evidence="4">
    <location>
        <begin position="9"/>
        <end position="197"/>
    </location>
</feature>
<dbReference type="PANTHER" id="PTHR11707">
    <property type="entry name" value="L-ASPARAGINASE"/>
    <property type="match status" value="1"/>
</dbReference>
<protein>
    <submittedName>
        <fullName evidence="6">Asparaginase</fullName>
    </submittedName>
</protein>
<gene>
    <name evidence="6" type="ORF">ACFFHW_11045</name>
</gene>
<dbReference type="EMBL" id="JBHLVX010000043">
    <property type="protein sequence ID" value="MFC0268507.1"/>
    <property type="molecule type" value="Genomic_DNA"/>
</dbReference>
<dbReference type="Gene3D" id="3.40.50.1170">
    <property type="entry name" value="L-asparaginase, N-terminal domain"/>
    <property type="match status" value="1"/>
</dbReference>
<organism evidence="6 7">
    <name type="scientific">Kushneria aurantia</name>
    <dbReference type="NCBI Taxonomy" id="504092"/>
    <lineage>
        <taxon>Bacteria</taxon>
        <taxon>Pseudomonadati</taxon>
        <taxon>Pseudomonadota</taxon>
        <taxon>Gammaproteobacteria</taxon>
        <taxon>Oceanospirillales</taxon>
        <taxon>Halomonadaceae</taxon>
        <taxon>Kushneria</taxon>
    </lineage>
</organism>
<dbReference type="PANTHER" id="PTHR11707:SF28">
    <property type="entry name" value="60 KDA LYSOPHOSPHOLIPASE"/>
    <property type="match status" value="1"/>
</dbReference>
<sequence length="342" mass="36397">MTSDPDHRRVLIIATGGTIGMRPGFAGLAPAGDFAARAEHALNQLPEARRQVLPARRFVEYDDPIDSSSARPAQWYRIAGDIRHHLEQDANLDGVVVIHGTDTLAWCGASLAWQLSALPCPVVMTGAQRPLEAPGSDGPDNLEQALMAAALPQLQGVLVAFGGELLDARFARKWHTADNLAFATPNAEPLGVWRTQWQLKDGGRCRQPHRAPLGAASLPCSPAGTKVVRLTLWPGIEAWQARALLQGADGAVLEAWGSGNLPEDAALAQALREAIEAGTAIVVISQCPLGATHLANYATGRALAATGVIDGSDMTPEAAFTRLHWLLASGYHGDTLRQNFHP</sequence>
<evidence type="ECO:0000313" key="6">
    <source>
        <dbReference type="EMBL" id="MFC0268507.1"/>
    </source>
</evidence>
<dbReference type="RefSeq" id="WP_156826652.1">
    <property type="nucleotide sequence ID" value="NZ_JBHLVX010000043.1"/>
</dbReference>
<dbReference type="PROSITE" id="PS51732">
    <property type="entry name" value="ASN_GLN_ASE_3"/>
    <property type="match status" value="1"/>
</dbReference>
<comment type="similarity">
    <text evidence="1">Belongs to the asparaginase 1 family.</text>
</comment>
<dbReference type="InterPro" id="IPR027473">
    <property type="entry name" value="L-asparaginase_C"/>
</dbReference>
<dbReference type="SUPFAM" id="SSF53774">
    <property type="entry name" value="Glutaminase/Asparaginase"/>
    <property type="match status" value="1"/>
</dbReference>
<dbReference type="Pfam" id="PF17763">
    <property type="entry name" value="Asparaginase_C"/>
    <property type="match status" value="1"/>
</dbReference>
<dbReference type="Gene3D" id="3.40.50.40">
    <property type="match status" value="1"/>
</dbReference>
<dbReference type="SFLD" id="SFLDS00057">
    <property type="entry name" value="Glutaminase/Asparaginase"/>
    <property type="match status" value="1"/>
</dbReference>
<dbReference type="PIRSF" id="PIRSF500176">
    <property type="entry name" value="L_ASNase"/>
    <property type="match status" value="1"/>
</dbReference>
<dbReference type="Proteomes" id="UP001589814">
    <property type="component" value="Unassembled WGS sequence"/>
</dbReference>
<reference evidence="6 7" key="1">
    <citation type="submission" date="2024-09" db="EMBL/GenBank/DDBJ databases">
        <authorList>
            <person name="Sun Q."/>
            <person name="Mori K."/>
        </authorList>
    </citation>
    <scope>NUCLEOTIDE SEQUENCE [LARGE SCALE GENOMIC DNA]</scope>
    <source>
        <strain evidence="6 7">CCM 7415</strain>
    </source>
</reference>
<dbReference type="InterPro" id="IPR020827">
    <property type="entry name" value="Asparaginase/glutaminase_AS1"/>
</dbReference>
<feature type="active site" evidence="3">
    <location>
        <position position="101"/>
    </location>
</feature>
<keyword evidence="7" id="KW-1185">Reference proteome</keyword>
<dbReference type="InterPro" id="IPR037152">
    <property type="entry name" value="L-asparaginase_N_sf"/>
</dbReference>
<dbReference type="CDD" id="cd08963">
    <property type="entry name" value="L-asparaginase_I"/>
    <property type="match status" value="1"/>
</dbReference>
<proteinExistence type="inferred from homology"/>
<evidence type="ECO:0000256" key="2">
    <source>
        <dbReference type="PROSITE-ProRule" id="PRU10099"/>
    </source>
</evidence>
<dbReference type="PIRSF" id="PIRSF001220">
    <property type="entry name" value="L-ASNase_gatD"/>
    <property type="match status" value="1"/>
</dbReference>
<evidence type="ECO:0000256" key="1">
    <source>
        <dbReference type="ARBA" id="ARBA00010518"/>
    </source>
</evidence>
<dbReference type="PRINTS" id="PR00139">
    <property type="entry name" value="ASNGLNASE"/>
</dbReference>
<comment type="caution">
    <text evidence="6">The sequence shown here is derived from an EMBL/GenBank/DDBJ whole genome shotgun (WGS) entry which is preliminary data.</text>
</comment>
<feature type="active site" evidence="2">
    <location>
        <position position="18"/>
    </location>
</feature>
<evidence type="ECO:0000259" key="5">
    <source>
        <dbReference type="Pfam" id="PF17763"/>
    </source>
</evidence>
<evidence type="ECO:0000259" key="4">
    <source>
        <dbReference type="Pfam" id="PF00710"/>
    </source>
</evidence>
<dbReference type="InterPro" id="IPR027474">
    <property type="entry name" value="L-asparaginase_N"/>
</dbReference>
<dbReference type="InterPro" id="IPR041725">
    <property type="entry name" value="L-asparaginase_I"/>
</dbReference>
<dbReference type="InterPro" id="IPR006034">
    <property type="entry name" value="Asparaginase/glutaminase-like"/>
</dbReference>
<dbReference type="InterPro" id="IPR040919">
    <property type="entry name" value="Asparaginase_C"/>
</dbReference>
<dbReference type="PROSITE" id="PS00144">
    <property type="entry name" value="ASN_GLN_ASE_1"/>
    <property type="match status" value="1"/>
</dbReference>
<feature type="domain" description="Asparaginase/glutaminase C-terminal" evidence="5">
    <location>
        <begin position="226"/>
        <end position="340"/>
    </location>
</feature>
<accession>A0ABV6G4C1</accession>
<dbReference type="InterPro" id="IPR036152">
    <property type="entry name" value="Asp/glu_Ase-like_sf"/>
</dbReference>
<dbReference type="Pfam" id="PF00710">
    <property type="entry name" value="Asparaginase"/>
    <property type="match status" value="1"/>
</dbReference>
<dbReference type="SMART" id="SM00870">
    <property type="entry name" value="Asparaginase"/>
    <property type="match status" value="1"/>
</dbReference>